<evidence type="ECO:0000313" key="3">
    <source>
        <dbReference type="EMBL" id="GFH08893.1"/>
    </source>
</evidence>
<feature type="non-terminal residue" evidence="3">
    <location>
        <position position="187"/>
    </location>
</feature>
<evidence type="ECO:0000259" key="1">
    <source>
        <dbReference type="SMART" id="SM00484"/>
    </source>
</evidence>
<protein>
    <recommendedName>
        <fullName evidence="5">XPG-I domain-containing protein</fullName>
    </recommendedName>
</protein>
<reference evidence="3 4" key="1">
    <citation type="submission" date="2020-02" db="EMBL/GenBank/DDBJ databases">
        <title>Draft genome sequence of Haematococcus lacustris strain NIES-144.</title>
        <authorList>
            <person name="Morimoto D."/>
            <person name="Nakagawa S."/>
            <person name="Yoshida T."/>
            <person name="Sawayama S."/>
        </authorList>
    </citation>
    <scope>NUCLEOTIDE SEQUENCE [LARGE SCALE GENOMIC DNA]</scope>
    <source>
        <strain evidence="3 4">NIES-144</strain>
    </source>
</reference>
<feature type="domain" description="XPG-I" evidence="1">
    <location>
        <begin position="136"/>
        <end position="187"/>
    </location>
</feature>
<dbReference type="SMART" id="SM00484">
    <property type="entry name" value="XPGI"/>
    <property type="match status" value="1"/>
</dbReference>
<dbReference type="Proteomes" id="UP000485058">
    <property type="component" value="Unassembled WGS sequence"/>
</dbReference>
<dbReference type="GO" id="GO:0017108">
    <property type="term" value="F:5'-flap endonuclease activity"/>
    <property type="evidence" value="ECO:0007669"/>
    <property type="project" value="TreeGrafter"/>
</dbReference>
<gene>
    <name evidence="3" type="ORF">HaLaN_03933</name>
</gene>
<dbReference type="PANTHER" id="PTHR11081:SF59">
    <property type="entry name" value="FI23547P1"/>
    <property type="match status" value="1"/>
</dbReference>
<evidence type="ECO:0008006" key="5">
    <source>
        <dbReference type="Google" id="ProtNLM"/>
    </source>
</evidence>
<dbReference type="Pfam" id="PF00752">
    <property type="entry name" value="XPG_N"/>
    <property type="match status" value="1"/>
</dbReference>
<dbReference type="PANTHER" id="PTHR11081">
    <property type="entry name" value="FLAP ENDONUCLEASE FAMILY MEMBER"/>
    <property type="match status" value="1"/>
</dbReference>
<dbReference type="Gene3D" id="3.40.50.1010">
    <property type="entry name" value="5'-nuclease"/>
    <property type="match status" value="1"/>
</dbReference>
<feature type="domain" description="XPG N-terminal" evidence="2">
    <location>
        <begin position="1"/>
        <end position="107"/>
    </location>
</feature>
<keyword evidence="4" id="KW-1185">Reference proteome</keyword>
<comment type="caution">
    <text evidence="3">The sequence shown here is derived from an EMBL/GenBank/DDBJ whole genome shotgun (WGS) entry which is preliminary data.</text>
</comment>
<dbReference type="SMART" id="SM00485">
    <property type="entry name" value="XPGN"/>
    <property type="match status" value="1"/>
</dbReference>
<dbReference type="AlphaFoldDB" id="A0A699YFR1"/>
<dbReference type="InterPro" id="IPR006084">
    <property type="entry name" value="XPG/Rad2"/>
</dbReference>
<organism evidence="3 4">
    <name type="scientific">Haematococcus lacustris</name>
    <name type="common">Green alga</name>
    <name type="synonym">Haematococcus pluvialis</name>
    <dbReference type="NCBI Taxonomy" id="44745"/>
    <lineage>
        <taxon>Eukaryota</taxon>
        <taxon>Viridiplantae</taxon>
        <taxon>Chlorophyta</taxon>
        <taxon>core chlorophytes</taxon>
        <taxon>Chlorophyceae</taxon>
        <taxon>CS clade</taxon>
        <taxon>Chlamydomonadales</taxon>
        <taxon>Haematococcaceae</taxon>
        <taxon>Haematococcus</taxon>
    </lineage>
</organism>
<evidence type="ECO:0000259" key="2">
    <source>
        <dbReference type="SMART" id="SM00485"/>
    </source>
</evidence>
<evidence type="ECO:0000313" key="4">
    <source>
        <dbReference type="Proteomes" id="UP000485058"/>
    </source>
</evidence>
<dbReference type="Pfam" id="PF00867">
    <property type="entry name" value="XPG_I"/>
    <property type="match status" value="1"/>
</dbReference>
<dbReference type="InterPro" id="IPR006086">
    <property type="entry name" value="XPG-I_dom"/>
</dbReference>
<proteinExistence type="predicted"/>
<dbReference type="InterPro" id="IPR029060">
    <property type="entry name" value="PIN-like_dom_sf"/>
</dbReference>
<name>A0A699YFR1_HAELA</name>
<dbReference type="SUPFAM" id="SSF88723">
    <property type="entry name" value="PIN domain-like"/>
    <property type="match status" value="1"/>
</dbReference>
<dbReference type="EMBL" id="BLLF01000192">
    <property type="protein sequence ID" value="GFH08893.1"/>
    <property type="molecule type" value="Genomic_DNA"/>
</dbReference>
<accession>A0A699YFR1</accession>
<dbReference type="InterPro" id="IPR006085">
    <property type="entry name" value="XPG_DNA_repair_N"/>
</dbReference>
<dbReference type="PRINTS" id="PR00853">
    <property type="entry name" value="XPGRADSUPER"/>
</dbReference>
<sequence>MGVAQLWKTLRDAGCVQDFAGATLDVPRDVDGKVVAVDASVWIMEASQQANLQGVIYGTNARIAKVVLERTLNWLRYGVVPILVLDGVPPEAKLGRLQQRHALLTGKPAAGWMPRKRSAETGWLAPCNRTITSLMHSLGLPVVQAPGEAEAMCAALNAAGLVDAVQTKDVDALLFGATTVYRSLHLQ</sequence>